<dbReference type="GeneID" id="56036745"/>
<dbReference type="RefSeq" id="WP_179267665.1">
    <property type="nucleotide sequence ID" value="NZ_CP058579.1"/>
</dbReference>
<evidence type="ECO:0000313" key="3">
    <source>
        <dbReference type="EMBL" id="QLG61081.1"/>
    </source>
</evidence>
<dbReference type="InterPro" id="IPR000835">
    <property type="entry name" value="HTH_MarR-typ"/>
</dbReference>
<dbReference type="GO" id="GO:0003700">
    <property type="term" value="F:DNA-binding transcription factor activity"/>
    <property type="evidence" value="ECO:0007669"/>
    <property type="project" value="InterPro"/>
</dbReference>
<dbReference type="EMBL" id="CP058579">
    <property type="protein sequence ID" value="QLG61081.1"/>
    <property type="molecule type" value="Genomic_DNA"/>
</dbReference>
<dbReference type="Proteomes" id="UP000509626">
    <property type="component" value="Chromosome"/>
</dbReference>
<evidence type="ECO:0000256" key="1">
    <source>
        <dbReference type="SAM" id="MobiDB-lite"/>
    </source>
</evidence>
<feature type="region of interest" description="Disordered" evidence="1">
    <location>
        <begin position="98"/>
        <end position="123"/>
    </location>
</feature>
<evidence type="ECO:0000259" key="2">
    <source>
        <dbReference type="Pfam" id="PF12802"/>
    </source>
</evidence>
<dbReference type="KEGG" id="halu:HUG12_04760"/>
<dbReference type="InterPro" id="IPR036390">
    <property type="entry name" value="WH_DNA-bd_sf"/>
</dbReference>
<dbReference type="SUPFAM" id="SSF46785">
    <property type="entry name" value="Winged helix' DNA-binding domain"/>
    <property type="match status" value="1"/>
</dbReference>
<dbReference type="InterPro" id="IPR011991">
    <property type="entry name" value="ArsR-like_HTH"/>
</dbReference>
<dbReference type="Gene3D" id="1.10.10.10">
    <property type="entry name" value="Winged helix-like DNA-binding domain superfamily/Winged helix DNA-binding domain"/>
    <property type="match status" value="1"/>
</dbReference>
<organism evidence="3 4">
    <name type="scientific">Halorarum salinum</name>
    <dbReference type="NCBI Taxonomy" id="2743089"/>
    <lineage>
        <taxon>Archaea</taxon>
        <taxon>Methanobacteriati</taxon>
        <taxon>Methanobacteriota</taxon>
        <taxon>Stenosarchaea group</taxon>
        <taxon>Halobacteria</taxon>
        <taxon>Halobacteriales</taxon>
        <taxon>Haloferacaceae</taxon>
        <taxon>Halorarum</taxon>
    </lineage>
</organism>
<sequence>MPIDIETFDHRSASAAGETHAQQIVRFLARNDDSAFERREIAEATGIDPNSVSAVLSRLKERGLVRHKPPYWAIGDRERIATASDFSRSLEALNEQLGAEEMDEWRSAGADTSNSSDDESADE</sequence>
<dbReference type="InterPro" id="IPR036388">
    <property type="entry name" value="WH-like_DNA-bd_sf"/>
</dbReference>
<dbReference type="AlphaFoldDB" id="A0A7D5QBQ2"/>
<protein>
    <submittedName>
        <fullName evidence="3">Winged helix-turn-helix transcriptional regulator</fullName>
    </submittedName>
</protein>
<feature type="domain" description="HTH marR-type" evidence="2">
    <location>
        <begin position="23"/>
        <end position="69"/>
    </location>
</feature>
<proteinExistence type="predicted"/>
<gene>
    <name evidence="3" type="ORF">HUG12_04760</name>
</gene>
<reference evidence="3 4" key="1">
    <citation type="submission" date="2020-06" db="EMBL/GenBank/DDBJ databases">
        <title>NJ-3-1, isolated from saline soil.</title>
        <authorList>
            <person name="Cui H.L."/>
            <person name="Shi X."/>
        </authorList>
    </citation>
    <scope>NUCLEOTIDE SEQUENCE [LARGE SCALE GENOMIC DNA]</scope>
    <source>
        <strain evidence="3 4">NJ-3-1</strain>
    </source>
</reference>
<keyword evidence="4" id="KW-1185">Reference proteome</keyword>
<name>A0A7D5QBQ2_9EURY</name>
<dbReference type="OrthoDB" id="195563at2157"/>
<accession>A0A7D5QBQ2</accession>
<dbReference type="CDD" id="cd00090">
    <property type="entry name" value="HTH_ARSR"/>
    <property type="match status" value="1"/>
</dbReference>
<evidence type="ECO:0000313" key="4">
    <source>
        <dbReference type="Proteomes" id="UP000509626"/>
    </source>
</evidence>
<dbReference type="Pfam" id="PF12802">
    <property type="entry name" value="MarR_2"/>
    <property type="match status" value="1"/>
</dbReference>